<dbReference type="EMBL" id="NRRL01000080">
    <property type="protein sequence ID" value="MBK1670201.1"/>
    <property type="molecule type" value="Genomic_DNA"/>
</dbReference>
<protein>
    <recommendedName>
        <fullName evidence="3">Scaffold protein Nfu/NifU N-terminal domain-containing protein</fullName>
    </recommendedName>
</protein>
<dbReference type="InterPro" id="IPR014824">
    <property type="entry name" value="Nfu/NifU_N"/>
</dbReference>
<dbReference type="PANTHER" id="PTHR11178">
    <property type="entry name" value="IRON-SULFUR CLUSTER SCAFFOLD PROTEIN NFU-RELATED"/>
    <property type="match status" value="1"/>
</dbReference>
<dbReference type="InterPro" id="IPR036498">
    <property type="entry name" value="Nfu/NifU_N_sf"/>
</dbReference>
<sequence>MASKVISTVLYTPKTARRNPFPPRAHPPTFACGYSPPARGRRHGRRHYAGGIQTGADTDTARRREMFIQTQATNDPDTIEFVPGREVYGAGPIAFGGPEEARRSPLAARLFELEQVRGVQLNGESVAVTKAPNAEWLTLKPHVLAGIMQHFTSGQPVIEEPAAADGNGAGGGGNGASADPMHEIQEGKEPVSDADEELIEQVTELLETRIQPAIEQTGGEVAFHSMVGGTLNLKLEGSAYAMLSQIENMLRHYVPEVEKVQDYQDAIEKPGLQTEAGQAVKKVLDERVNPAVAGHGGHIALIDVQGARVYVRLEGGCQGCGMAGVTLKQGIENEIKRHVPQIEEILDVTDHASGTNPYFQPGKGGGESPVA</sequence>
<evidence type="ECO:0000313" key="4">
    <source>
        <dbReference type="EMBL" id="MBK1670201.1"/>
    </source>
</evidence>
<dbReference type="Proteomes" id="UP001296873">
    <property type="component" value="Unassembled WGS sequence"/>
</dbReference>
<dbReference type="SUPFAM" id="SSF117916">
    <property type="entry name" value="Fe-S cluster assembly (FSCA) domain-like"/>
    <property type="match status" value="2"/>
</dbReference>
<gene>
    <name evidence="4" type="ORF">CKO28_19390</name>
</gene>
<name>A0ABS1DI95_9PROT</name>
<dbReference type="InterPro" id="IPR001075">
    <property type="entry name" value="NIF_FeS_clus_asmbl_NifU_C"/>
</dbReference>
<feature type="region of interest" description="Disordered" evidence="2">
    <location>
        <begin position="351"/>
        <end position="371"/>
    </location>
</feature>
<reference evidence="4 5" key="1">
    <citation type="journal article" date="2020" name="Microorganisms">
        <title>Osmotic Adaptation and Compatible Solute Biosynthesis of Phototrophic Bacteria as Revealed from Genome Analyses.</title>
        <authorList>
            <person name="Imhoff J.F."/>
            <person name="Rahn T."/>
            <person name="Kunzel S."/>
            <person name="Keller A."/>
            <person name="Neulinger S.C."/>
        </authorList>
    </citation>
    <scope>NUCLEOTIDE SEQUENCE [LARGE SCALE GENOMIC DNA]</scope>
    <source>
        <strain evidence="4 5">DSM 9895</strain>
    </source>
</reference>
<dbReference type="Pfam" id="PF08712">
    <property type="entry name" value="Nfu_N"/>
    <property type="match status" value="1"/>
</dbReference>
<accession>A0ABS1DI95</accession>
<evidence type="ECO:0000256" key="2">
    <source>
        <dbReference type="SAM" id="MobiDB-lite"/>
    </source>
</evidence>
<feature type="compositionally biased region" description="Gly residues" evidence="2">
    <location>
        <begin position="362"/>
        <end position="371"/>
    </location>
</feature>
<proteinExistence type="inferred from homology"/>
<evidence type="ECO:0000313" key="5">
    <source>
        <dbReference type="Proteomes" id="UP001296873"/>
    </source>
</evidence>
<organism evidence="4 5">
    <name type="scientific">Rhodovibrio sodomensis</name>
    <dbReference type="NCBI Taxonomy" id="1088"/>
    <lineage>
        <taxon>Bacteria</taxon>
        <taxon>Pseudomonadati</taxon>
        <taxon>Pseudomonadota</taxon>
        <taxon>Alphaproteobacteria</taxon>
        <taxon>Rhodospirillales</taxon>
        <taxon>Rhodovibrionaceae</taxon>
        <taxon>Rhodovibrio</taxon>
    </lineage>
</organism>
<dbReference type="SUPFAM" id="SSF110836">
    <property type="entry name" value="Hypothetical protein SAV1430"/>
    <property type="match status" value="1"/>
</dbReference>
<comment type="similarity">
    <text evidence="1">Belongs to the NifU family.</text>
</comment>
<dbReference type="Gene3D" id="3.30.300.130">
    <property type="entry name" value="Fe-S cluster assembly (FSCA)"/>
    <property type="match status" value="2"/>
</dbReference>
<dbReference type="Pfam" id="PF01106">
    <property type="entry name" value="NifU"/>
    <property type="match status" value="2"/>
</dbReference>
<dbReference type="PANTHER" id="PTHR11178:SF1">
    <property type="entry name" value="NFU1 IRON-SULFUR CLUSTER SCAFFOLD HOMOLOG, MITOCHONDRIAL"/>
    <property type="match status" value="1"/>
</dbReference>
<evidence type="ECO:0000256" key="1">
    <source>
        <dbReference type="ARBA" id="ARBA00006420"/>
    </source>
</evidence>
<feature type="region of interest" description="Disordered" evidence="2">
    <location>
        <begin position="160"/>
        <end position="181"/>
    </location>
</feature>
<dbReference type="SMART" id="SM00932">
    <property type="entry name" value="Nfu_N"/>
    <property type="match status" value="1"/>
</dbReference>
<evidence type="ECO:0000259" key="3">
    <source>
        <dbReference type="SMART" id="SM00932"/>
    </source>
</evidence>
<keyword evidence="5" id="KW-1185">Reference proteome</keyword>
<feature type="domain" description="Scaffold protein Nfu/NifU N-terminal" evidence="3">
    <location>
        <begin position="68"/>
        <end position="154"/>
    </location>
</feature>
<dbReference type="Gene3D" id="3.30.1370.70">
    <property type="entry name" value="Scaffold protein Nfu/NifU, N-terminal domain"/>
    <property type="match status" value="1"/>
</dbReference>
<dbReference type="InterPro" id="IPR034904">
    <property type="entry name" value="FSCA_dom_sf"/>
</dbReference>
<comment type="caution">
    <text evidence="4">The sequence shown here is derived from an EMBL/GenBank/DDBJ whole genome shotgun (WGS) entry which is preliminary data.</text>
</comment>